<protein>
    <submittedName>
        <fullName evidence="1">Uncharacterized protein</fullName>
    </submittedName>
</protein>
<reference evidence="1" key="1">
    <citation type="submission" date="2022-04" db="EMBL/GenBank/DDBJ databases">
        <authorList>
            <person name="Xu L."/>
            <person name="Lv Z."/>
        </authorList>
    </citation>
    <scope>NUCLEOTIDE SEQUENCE</scope>
    <source>
        <strain evidence="1">LV_2022a</strain>
    </source>
</reference>
<gene>
    <name evidence="1" type="ORF">MN116_008001</name>
</gene>
<evidence type="ECO:0000313" key="1">
    <source>
        <dbReference type="EMBL" id="KAK4468834.1"/>
    </source>
</evidence>
<sequence>MGKQKKRLAHNDVINVSPVHHHMNLLYQQMSLYLNSKSMLNEPFTALLCLTASQNLRTLGRKCQTRLSFTIRRQLCTKCLIPLQLSGRVRVRKRRTHIYCSLCNYKSITSQPGNKWHSCYSESMLPDSCCNENQATEDFQSK</sequence>
<accession>A0AAE2D2L2</accession>
<dbReference type="Proteomes" id="UP001292079">
    <property type="component" value="Unassembled WGS sequence"/>
</dbReference>
<keyword evidence="2" id="KW-1185">Reference proteome</keyword>
<organism evidence="1 2">
    <name type="scientific">Schistosoma mekongi</name>
    <name type="common">Parasitic worm</name>
    <dbReference type="NCBI Taxonomy" id="38744"/>
    <lineage>
        <taxon>Eukaryota</taxon>
        <taxon>Metazoa</taxon>
        <taxon>Spiralia</taxon>
        <taxon>Lophotrochozoa</taxon>
        <taxon>Platyhelminthes</taxon>
        <taxon>Trematoda</taxon>
        <taxon>Digenea</taxon>
        <taxon>Strigeidida</taxon>
        <taxon>Schistosomatoidea</taxon>
        <taxon>Schistosomatidae</taxon>
        <taxon>Schistosoma</taxon>
    </lineage>
</organism>
<proteinExistence type="predicted"/>
<dbReference type="AlphaFoldDB" id="A0AAE2D2L2"/>
<reference evidence="1" key="2">
    <citation type="journal article" date="2023" name="Infect Dis Poverty">
        <title>Chromosome-scale genome of the human blood fluke Schistosoma mekongi and its implications for public health.</title>
        <authorList>
            <person name="Zhou M."/>
            <person name="Xu L."/>
            <person name="Xu D."/>
            <person name="Chen W."/>
            <person name="Khan J."/>
            <person name="Hu Y."/>
            <person name="Huang H."/>
            <person name="Wei H."/>
            <person name="Zhang Y."/>
            <person name="Chusongsang P."/>
            <person name="Tanasarnprasert K."/>
            <person name="Hu X."/>
            <person name="Limpanont Y."/>
            <person name="Lv Z."/>
        </authorList>
    </citation>
    <scope>NUCLEOTIDE SEQUENCE</scope>
    <source>
        <strain evidence="1">LV_2022a</strain>
    </source>
</reference>
<comment type="caution">
    <text evidence="1">The sequence shown here is derived from an EMBL/GenBank/DDBJ whole genome shotgun (WGS) entry which is preliminary data.</text>
</comment>
<dbReference type="EMBL" id="JALJAT010000006">
    <property type="protein sequence ID" value="KAK4468834.1"/>
    <property type="molecule type" value="Genomic_DNA"/>
</dbReference>
<name>A0AAE2D2L2_SCHME</name>
<evidence type="ECO:0000313" key="2">
    <source>
        <dbReference type="Proteomes" id="UP001292079"/>
    </source>
</evidence>